<keyword evidence="3" id="KW-1185">Reference proteome</keyword>
<comment type="caution">
    <text evidence="2">The sequence shown here is derived from an EMBL/GenBank/DDBJ whole genome shotgun (WGS) entry which is preliminary data.</text>
</comment>
<gene>
    <name evidence="2" type="ORF">PCOR1329_LOCUS42472</name>
</gene>
<reference evidence="2" key="1">
    <citation type="submission" date="2023-10" db="EMBL/GenBank/DDBJ databases">
        <authorList>
            <person name="Chen Y."/>
            <person name="Shah S."/>
            <person name="Dougan E. K."/>
            <person name="Thang M."/>
            <person name="Chan C."/>
        </authorList>
    </citation>
    <scope>NUCLEOTIDE SEQUENCE [LARGE SCALE GENOMIC DNA]</scope>
</reference>
<feature type="non-terminal residue" evidence="2">
    <location>
        <position position="1"/>
    </location>
</feature>
<accession>A0ABN9TV65</accession>
<feature type="non-terminal residue" evidence="2">
    <location>
        <position position="296"/>
    </location>
</feature>
<sequence>DQCDSDDGYDQENCESYKGSGKRNPGNCSKCGSKRHSTADCPAIDQDEDNSSANAQEKLRDKSHRDKGRGKYRGMGKSNHDGDKVKAKASTVAKAKDDYDDEDNYEDGGWGMGNSGNWYHAEGTEAYDIEGVTRRTGFCRQAFFIDTQFEFLGRPEFLVRNIEKSENGHFPAGEMNLASYRMVRGRRRCGFLRDPGAATGIVDTDAVRECRRDANPSATVEARPTGSKLAGVDGKPTPGVGNAVLSLTIAVLNGATFAGDVIGDAGPFCLGIMPPRASVRYRAAVVANANQMAMAS</sequence>
<feature type="region of interest" description="Disordered" evidence="1">
    <location>
        <begin position="1"/>
        <end position="101"/>
    </location>
</feature>
<protein>
    <recommendedName>
        <fullName evidence="4">CCHC-type domain-containing protein</fullName>
    </recommendedName>
</protein>
<dbReference type="EMBL" id="CAUYUJ010015103">
    <property type="protein sequence ID" value="CAK0849891.1"/>
    <property type="molecule type" value="Genomic_DNA"/>
</dbReference>
<evidence type="ECO:0000313" key="3">
    <source>
        <dbReference type="Proteomes" id="UP001189429"/>
    </source>
</evidence>
<evidence type="ECO:0008006" key="4">
    <source>
        <dbReference type="Google" id="ProtNLM"/>
    </source>
</evidence>
<feature type="compositionally biased region" description="Basic residues" evidence="1">
    <location>
        <begin position="65"/>
        <end position="74"/>
    </location>
</feature>
<evidence type="ECO:0000313" key="2">
    <source>
        <dbReference type="EMBL" id="CAK0849891.1"/>
    </source>
</evidence>
<evidence type="ECO:0000256" key="1">
    <source>
        <dbReference type="SAM" id="MobiDB-lite"/>
    </source>
</evidence>
<name>A0ABN9TV65_9DINO</name>
<feature type="region of interest" description="Disordered" evidence="1">
    <location>
        <begin position="215"/>
        <end position="234"/>
    </location>
</feature>
<dbReference type="Proteomes" id="UP001189429">
    <property type="component" value="Unassembled WGS sequence"/>
</dbReference>
<organism evidence="2 3">
    <name type="scientific">Prorocentrum cordatum</name>
    <dbReference type="NCBI Taxonomy" id="2364126"/>
    <lineage>
        <taxon>Eukaryota</taxon>
        <taxon>Sar</taxon>
        <taxon>Alveolata</taxon>
        <taxon>Dinophyceae</taxon>
        <taxon>Prorocentrales</taxon>
        <taxon>Prorocentraceae</taxon>
        <taxon>Prorocentrum</taxon>
    </lineage>
</organism>
<feature type="compositionally biased region" description="Acidic residues" evidence="1">
    <location>
        <begin position="1"/>
        <end position="13"/>
    </location>
</feature>
<proteinExistence type="predicted"/>